<evidence type="ECO:0000256" key="5">
    <source>
        <dbReference type="ARBA" id="ARBA00022777"/>
    </source>
</evidence>
<keyword evidence="6" id="KW-0067">ATP-binding</keyword>
<keyword evidence="3" id="KW-0808">Transferase</keyword>
<comment type="catalytic activity">
    <reaction evidence="8">
        <text>L-seryl-[protein] + ATP = O-phospho-L-seryl-[protein] + ADP + H(+)</text>
        <dbReference type="Rhea" id="RHEA:17989"/>
        <dbReference type="Rhea" id="RHEA-COMP:9863"/>
        <dbReference type="Rhea" id="RHEA-COMP:11604"/>
        <dbReference type="ChEBI" id="CHEBI:15378"/>
        <dbReference type="ChEBI" id="CHEBI:29999"/>
        <dbReference type="ChEBI" id="CHEBI:30616"/>
        <dbReference type="ChEBI" id="CHEBI:83421"/>
        <dbReference type="ChEBI" id="CHEBI:456216"/>
        <dbReference type="EC" id="2.7.11.1"/>
    </reaction>
</comment>
<gene>
    <name evidence="10" type="ORF">HK097_003799</name>
</gene>
<evidence type="ECO:0000256" key="3">
    <source>
        <dbReference type="ARBA" id="ARBA00022679"/>
    </source>
</evidence>
<dbReference type="Proteomes" id="UP001212841">
    <property type="component" value="Unassembled WGS sequence"/>
</dbReference>
<evidence type="ECO:0000256" key="8">
    <source>
        <dbReference type="ARBA" id="ARBA00048679"/>
    </source>
</evidence>
<keyword evidence="5" id="KW-0418">Kinase</keyword>
<evidence type="ECO:0000313" key="10">
    <source>
        <dbReference type="EMBL" id="KAJ3036567.1"/>
    </source>
</evidence>
<dbReference type="PROSITE" id="PS50032">
    <property type="entry name" value="KA1"/>
    <property type="match status" value="1"/>
</dbReference>
<keyword evidence="4" id="KW-0547">Nucleotide-binding</keyword>
<dbReference type="Pfam" id="PF02149">
    <property type="entry name" value="KA1"/>
    <property type="match status" value="1"/>
</dbReference>
<dbReference type="SUPFAM" id="SSF103243">
    <property type="entry name" value="KA1-like"/>
    <property type="match status" value="1"/>
</dbReference>
<evidence type="ECO:0000256" key="7">
    <source>
        <dbReference type="ARBA" id="ARBA00047899"/>
    </source>
</evidence>
<dbReference type="GO" id="GO:0005524">
    <property type="term" value="F:ATP binding"/>
    <property type="evidence" value="ECO:0007669"/>
    <property type="project" value="UniProtKB-KW"/>
</dbReference>
<feature type="domain" description="KA1" evidence="9">
    <location>
        <begin position="54"/>
        <end position="103"/>
    </location>
</feature>
<evidence type="ECO:0000313" key="11">
    <source>
        <dbReference type="Proteomes" id="UP001212841"/>
    </source>
</evidence>
<evidence type="ECO:0000256" key="4">
    <source>
        <dbReference type="ARBA" id="ARBA00022741"/>
    </source>
</evidence>
<sequence length="103" mass="11353">SQTSPTEKTTAPKTTKAIYGADTTSTKAPGEIIAEITRVLQENGVKFAQEGYLLKCTAPQCSFQIEVSRIKDTTMHALEMKRSKGTSVAYQSLLRTLISQWKL</sequence>
<comment type="caution">
    <text evidence="10">The sequence shown here is derived from an EMBL/GenBank/DDBJ whole genome shotgun (WGS) entry which is preliminary data.</text>
</comment>
<dbReference type="EMBL" id="JADGJD010001922">
    <property type="protein sequence ID" value="KAJ3036567.1"/>
    <property type="molecule type" value="Genomic_DNA"/>
</dbReference>
<dbReference type="InterPro" id="IPR028375">
    <property type="entry name" value="KA1/Ssp2_C"/>
</dbReference>
<keyword evidence="2" id="KW-0723">Serine/threonine-protein kinase</keyword>
<keyword evidence="11" id="KW-1185">Reference proteome</keyword>
<evidence type="ECO:0000256" key="6">
    <source>
        <dbReference type="ARBA" id="ARBA00022840"/>
    </source>
</evidence>
<comment type="catalytic activity">
    <reaction evidence="7">
        <text>L-threonyl-[protein] + ATP = O-phospho-L-threonyl-[protein] + ADP + H(+)</text>
        <dbReference type="Rhea" id="RHEA:46608"/>
        <dbReference type="Rhea" id="RHEA-COMP:11060"/>
        <dbReference type="Rhea" id="RHEA-COMP:11605"/>
        <dbReference type="ChEBI" id="CHEBI:15378"/>
        <dbReference type="ChEBI" id="CHEBI:30013"/>
        <dbReference type="ChEBI" id="CHEBI:30616"/>
        <dbReference type="ChEBI" id="CHEBI:61977"/>
        <dbReference type="ChEBI" id="CHEBI:456216"/>
        <dbReference type="EC" id="2.7.11.1"/>
    </reaction>
</comment>
<reference evidence="10" key="1">
    <citation type="submission" date="2020-05" db="EMBL/GenBank/DDBJ databases">
        <title>Phylogenomic resolution of chytrid fungi.</title>
        <authorList>
            <person name="Stajich J.E."/>
            <person name="Amses K."/>
            <person name="Simmons R."/>
            <person name="Seto K."/>
            <person name="Myers J."/>
            <person name="Bonds A."/>
            <person name="Quandt C.A."/>
            <person name="Barry K."/>
            <person name="Liu P."/>
            <person name="Grigoriev I."/>
            <person name="Longcore J.E."/>
            <person name="James T.Y."/>
        </authorList>
    </citation>
    <scope>NUCLEOTIDE SEQUENCE</scope>
    <source>
        <strain evidence="10">JEL0318</strain>
    </source>
</reference>
<evidence type="ECO:0000259" key="9">
    <source>
        <dbReference type="PROSITE" id="PS50032"/>
    </source>
</evidence>
<accession>A0AAD5S4F3</accession>
<protein>
    <recommendedName>
        <fullName evidence="1">non-specific serine/threonine protein kinase</fullName>
        <ecNumber evidence="1">2.7.11.1</ecNumber>
    </recommendedName>
</protein>
<proteinExistence type="predicted"/>
<dbReference type="Gene3D" id="3.30.310.80">
    <property type="entry name" value="Kinase associated domain 1, KA1"/>
    <property type="match status" value="1"/>
</dbReference>
<dbReference type="AlphaFoldDB" id="A0AAD5S4F3"/>
<dbReference type="GO" id="GO:0004674">
    <property type="term" value="F:protein serine/threonine kinase activity"/>
    <property type="evidence" value="ECO:0007669"/>
    <property type="project" value="UniProtKB-KW"/>
</dbReference>
<name>A0AAD5S4F3_9FUNG</name>
<feature type="non-terminal residue" evidence="10">
    <location>
        <position position="1"/>
    </location>
</feature>
<organism evidence="10 11">
    <name type="scientific">Rhizophlyctis rosea</name>
    <dbReference type="NCBI Taxonomy" id="64517"/>
    <lineage>
        <taxon>Eukaryota</taxon>
        <taxon>Fungi</taxon>
        <taxon>Fungi incertae sedis</taxon>
        <taxon>Chytridiomycota</taxon>
        <taxon>Chytridiomycota incertae sedis</taxon>
        <taxon>Chytridiomycetes</taxon>
        <taxon>Rhizophlyctidales</taxon>
        <taxon>Rhizophlyctidaceae</taxon>
        <taxon>Rhizophlyctis</taxon>
    </lineage>
</organism>
<evidence type="ECO:0000256" key="1">
    <source>
        <dbReference type="ARBA" id="ARBA00012513"/>
    </source>
</evidence>
<evidence type="ECO:0000256" key="2">
    <source>
        <dbReference type="ARBA" id="ARBA00022527"/>
    </source>
</evidence>
<dbReference type="InterPro" id="IPR001772">
    <property type="entry name" value="KA1_dom"/>
</dbReference>
<dbReference type="EC" id="2.7.11.1" evidence="1"/>